<reference evidence="2 3" key="1">
    <citation type="submission" date="2018-09" db="EMBL/GenBank/DDBJ databases">
        <title>Genomic investigation of the strawberry pathogen Phytophthora fragariae indicates pathogenicity is determined by transcriptional variation in three key races.</title>
        <authorList>
            <person name="Adams T.M."/>
            <person name="Armitage A.D."/>
            <person name="Sobczyk M.K."/>
            <person name="Bates H.J."/>
            <person name="Dunwell J.M."/>
            <person name="Nellist C.F."/>
            <person name="Harrison R.J."/>
        </authorList>
    </citation>
    <scope>NUCLEOTIDE SEQUENCE [LARGE SCALE GENOMIC DNA]</scope>
    <source>
        <strain evidence="2 3">SCRP324</strain>
    </source>
</reference>
<dbReference type="PANTHER" id="PTHR37067:SF3">
    <property type="entry name" value="PX DOMAIN-CONTAINING PROTEIN"/>
    <property type="match status" value="1"/>
</dbReference>
<evidence type="ECO:0000256" key="1">
    <source>
        <dbReference type="SAM" id="MobiDB-lite"/>
    </source>
</evidence>
<gene>
    <name evidence="2" type="ORF">PR002_g25212</name>
</gene>
<evidence type="ECO:0000313" key="2">
    <source>
        <dbReference type="EMBL" id="KAE8976785.1"/>
    </source>
</evidence>
<proteinExistence type="predicted"/>
<feature type="region of interest" description="Disordered" evidence="1">
    <location>
        <begin position="1"/>
        <end position="41"/>
    </location>
</feature>
<feature type="compositionally biased region" description="Low complexity" evidence="1">
    <location>
        <begin position="1"/>
        <end position="22"/>
    </location>
</feature>
<protein>
    <submittedName>
        <fullName evidence="2">Uncharacterized protein</fullName>
    </submittedName>
</protein>
<dbReference type="PANTHER" id="PTHR37067">
    <property type="entry name" value="PX DOMAIN-CONTAINING PROTEIN"/>
    <property type="match status" value="1"/>
</dbReference>
<evidence type="ECO:0000313" key="3">
    <source>
        <dbReference type="Proteomes" id="UP000435112"/>
    </source>
</evidence>
<name>A0A6A3I7G1_9STRA</name>
<dbReference type="OrthoDB" id="64406at2759"/>
<dbReference type="AlphaFoldDB" id="A0A6A3I7G1"/>
<accession>A0A6A3I7G1</accession>
<comment type="caution">
    <text evidence="2">The sequence shown here is derived from an EMBL/GenBank/DDBJ whole genome shotgun (WGS) entry which is preliminary data.</text>
</comment>
<dbReference type="Proteomes" id="UP000435112">
    <property type="component" value="Unassembled WGS sequence"/>
</dbReference>
<dbReference type="EMBL" id="QXFU01003275">
    <property type="protein sequence ID" value="KAE8976785.1"/>
    <property type="molecule type" value="Genomic_DNA"/>
</dbReference>
<organism evidence="2 3">
    <name type="scientific">Phytophthora rubi</name>
    <dbReference type="NCBI Taxonomy" id="129364"/>
    <lineage>
        <taxon>Eukaryota</taxon>
        <taxon>Sar</taxon>
        <taxon>Stramenopiles</taxon>
        <taxon>Oomycota</taxon>
        <taxon>Peronosporomycetes</taxon>
        <taxon>Peronosporales</taxon>
        <taxon>Peronosporaceae</taxon>
        <taxon>Phytophthora</taxon>
    </lineage>
</organism>
<sequence>MVVTTPSAARQPRAAPSPAAARRTQELSGPDPKKRRTSAPVAAPVAVATSKPLNRKRFLRFLKSHELKFGLAPVARDEASGEVTLVVCRFCQHFGREQRPDKQRRSTKNVKYFRNSFRTDQYQQHHELSHCDAWKRYQACSDEEKGNFFPLPEGATPEVPVQSVAPPQKLKVELAPGEVWALEPTREERQRYFEITPAIVELVAVMAIGATQPTVHNVIEKQSHHLMAHAHEPTSNAVARWTPPDDTFQSCTLVGTVVDPLYRVVAFSRAQVDCVVELAAAGLSFRQISSAMRSFRAHAPVLLRDVVKKEGAGSDSASAANKLLHGAQNASPQYSEEQTAEFVRLIIAASLSVTARLLRGCWAFSLVLKASMEHAPVRSYLEFRVKVYGGGVMHNVHLLSIPCFEGKCKTMMYSTLERVLNAVLPNWRQRLIGVATDGDAQMPARVLDIVARLQQETAIPAVYRSSSGCHQLDCIVTNFYSSLQGGCFLLVLKELSAYIRRQPELLVGMSAPPLAPSCSGSSKDRWVALGKETNWIAAHRGLIYQYLEVEKPPSAPDRTWWLFFATVDWVATRVNETFAKLLRNHVTIADQIEAVAALSRQCSTAFHALGPLDDPLLANVAHDKMYKSRKGRFASSKPSMLAFIKETDALSVDIINTTDDPMVDLAAENLSICGVSMIEALLELSTALGDEVTRRGPNDPKVSEFLPPTLPHELAQLSGREFTSLLRTYGPMVRSFLSEEDIDTMDQELQGLRRGAVRESVLSAALANCNADTPFGEAWALTERRFKLLECFAGGFASVFSCDPIATQGGTSDLPLCRSDMDTARVLLADFALEGSLHAQQFPALMALNEKLGTEASRANTNITVV</sequence>